<name>A0ABD3UMT2_9LAMI</name>
<accession>A0ABD3UMT2</accession>
<evidence type="ECO:0000313" key="1">
    <source>
        <dbReference type="EMBL" id="KAL3850819.1"/>
    </source>
</evidence>
<proteinExistence type="predicted"/>
<dbReference type="Proteomes" id="UP001634393">
    <property type="component" value="Unassembled WGS sequence"/>
</dbReference>
<comment type="caution">
    <text evidence="1">The sequence shown here is derived from an EMBL/GenBank/DDBJ whole genome shotgun (WGS) entry which is preliminary data.</text>
</comment>
<reference evidence="1 2" key="1">
    <citation type="submission" date="2024-12" db="EMBL/GenBank/DDBJ databases">
        <title>The unique morphological basis and parallel evolutionary history of personate flowers in Penstemon.</title>
        <authorList>
            <person name="Depatie T.H."/>
            <person name="Wessinger C.A."/>
        </authorList>
    </citation>
    <scope>NUCLEOTIDE SEQUENCE [LARGE SCALE GENOMIC DNA]</scope>
    <source>
        <strain evidence="1">WTNN_2</strain>
        <tissue evidence="1">Leaf</tissue>
    </source>
</reference>
<sequence>MLLKKKDKYEFGREEQGCLEERDWRMRRDCLFYFLGWLGIEEGKLGKERVNSLVDLFIMVSI</sequence>
<dbReference type="EMBL" id="JBJXBP010000001">
    <property type="protein sequence ID" value="KAL3850819.1"/>
    <property type="molecule type" value="Genomic_DNA"/>
</dbReference>
<organism evidence="1 2">
    <name type="scientific">Penstemon smallii</name>
    <dbReference type="NCBI Taxonomy" id="265156"/>
    <lineage>
        <taxon>Eukaryota</taxon>
        <taxon>Viridiplantae</taxon>
        <taxon>Streptophyta</taxon>
        <taxon>Embryophyta</taxon>
        <taxon>Tracheophyta</taxon>
        <taxon>Spermatophyta</taxon>
        <taxon>Magnoliopsida</taxon>
        <taxon>eudicotyledons</taxon>
        <taxon>Gunneridae</taxon>
        <taxon>Pentapetalae</taxon>
        <taxon>asterids</taxon>
        <taxon>lamiids</taxon>
        <taxon>Lamiales</taxon>
        <taxon>Plantaginaceae</taxon>
        <taxon>Cheloneae</taxon>
        <taxon>Penstemon</taxon>
    </lineage>
</organism>
<dbReference type="AlphaFoldDB" id="A0ABD3UMT2"/>
<evidence type="ECO:0000313" key="2">
    <source>
        <dbReference type="Proteomes" id="UP001634393"/>
    </source>
</evidence>
<gene>
    <name evidence="1" type="ORF">ACJIZ3_012701</name>
</gene>
<protein>
    <submittedName>
        <fullName evidence="1">Uncharacterized protein</fullName>
    </submittedName>
</protein>
<keyword evidence="2" id="KW-1185">Reference proteome</keyword>